<evidence type="ECO:0000256" key="2">
    <source>
        <dbReference type="ARBA" id="ARBA00023125"/>
    </source>
</evidence>
<proteinExistence type="predicted"/>
<feature type="compositionally biased region" description="Polar residues" evidence="5">
    <location>
        <begin position="1"/>
        <end position="10"/>
    </location>
</feature>
<dbReference type="PANTHER" id="PTHR30055:SF234">
    <property type="entry name" value="HTH-TYPE TRANSCRIPTIONAL REGULATOR BETI"/>
    <property type="match status" value="1"/>
</dbReference>
<dbReference type="STRING" id="1048205.AB852_14455"/>
<organism evidence="7 8">
    <name type="scientific">Streptomyces uncialis</name>
    <dbReference type="NCBI Taxonomy" id="1048205"/>
    <lineage>
        <taxon>Bacteria</taxon>
        <taxon>Bacillati</taxon>
        <taxon>Actinomycetota</taxon>
        <taxon>Actinomycetes</taxon>
        <taxon>Kitasatosporales</taxon>
        <taxon>Streptomycetaceae</taxon>
        <taxon>Streptomyces</taxon>
    </lineage>
</organism>
<evidence type="ECO:0000259" key="6">
    <source>
        <dbReference type="PROSITE" id="PS50977"/>
    </source>
</evidence>
<keyword evidence="3" id="KW-0804">Transcription</keyword>
<evidence type="ECO:0000256" key="4">
    <source>
        <dbReference type="PROSITE-ProRule" id="PRU00335"/>
    </source>
</evidence>
<dbReference type="GO" id="GO:0003700">
    <property type="term" value="F:DNA-binding transcription factor activity"/>
    <property type="evidence" value="ECO:0007669"/>
    <property type="project" value="TreeGrafter"/>
</dbReference>
<dbReference type="Gene3D" id="1.10.357.10">
    <property type="entry name" value="Tetracycline Repressor, domain 2"/>
    <property type="match status" value="1"/>
</dbReference>
<feature type="DNA-binding region" description="H-T-H motif" evidence="4">
    <location>
        <begin position="47"/>
        <end position="66"/>
    </location>
</feature>
<accession>A0A1Q4V8U3</accession>
<dbReference type="InterPro" id="IPR050109">
    <property type="entry name" value="HTH-type_TetR-like_transc_reg"/>
</dbReference>
<keyword evidence="1" id="KW-0805">Transcription regulation</keyword>
<reference evidence="7 8" key="1">
    <citation type="submission" date="2015-06" db="EMBL/GenBank/DDBJ databases">
        <title>Cloning and characterization of the uncialamcin biosynthetic gene cluster.</title>
        <authorList>
            <person name="Yan X."/>
            <person name="Huang T."/>
            <person name="Ge H."/>
            <person name="Shen B."/>
        </authorList>
    </citation>
    <scope>NUCLEOTIDE SEQUENCE [LARGE SCALE GENOMIC DNA]</scope>
    <source>
        <strain evidence="7 8">DCA2648</strain>
    </source>
</reference>
<dbReference type="EMBL" id="LFBV01000003">
    <property type="protein sequence ID" value="OKH94272.1"/>
    <property type="molecule type" value="Genomic_DNA"/>
</dbReference>
<dbReference type="InterPro" id="IPR001647">
    <property type="entry name" value="HTH_TetR"/>
</dbReference>
<keyword evidence="8" id="KW-1185">Reference proteome</keyword>
<evidence type="ECO:0000313" key="7">
    <source>
        <dbReference type="EMBL" id="OKH94272.1"/>
    </source>
</evidence>
<dbReference type="PRINTS" id="PR00455">
    <property type="entry name" value="HTHTETR"/>
</dbReference>
<evidence type="ECO:0000256" key="1">
    <source>
        <dbReference type="ARBA" id="ARBA00023015"/>
    </source>
</evidence>
<dbReference type="Gene3D" id="1.10.10.60">
    <property type="entry name" value="Homeodomain-like"/>
    <property type="match status" value="1"/>
</dbReference>
<evidence type="ECO:0000256" key="3">
    <source>
        <dbReference type="ARBA" id="ARBA00023163"/>
    </source>
</evidence>
<dbReference type="GO" id="GO:0000976">
    <property type="term" value="F:transcription cis-regulatory region binding"/>
    <property type="evidence" value="ECO:0007669"/>
    <property type="project" value="TreeGrafter"/>
</dbReference>
<dbReference type="PROSITE" id="PS50977">
    <property type="entry name" value="HTH_TETR_2"/>
    <property type="match status" value="1"/>
</dbReference>
<dbReference type="InterPro" id="IPR036271">
    <property type="entry name" value="Tet_transcr_reg_TetR-rel_C_sf"/>
</dbReference>
<sequence>MNGVNSSQPPARSAKPRGRRLTAPERRESILRAATEVFSETGYLRGRTSLIAARAGVSEPVIFNNFGTKPALYAAVLERAVMSVCRTLREAALGGESVPQVLGRFLEPAHVERFHRPGAIGFLFADASTLTSDPGVGEAAGEYLRAFAAELADLLRQGQAAGGIRAGINADAAAWWLLSMVATRAFRATAMPGADSLEADLTAMTLATLTTGI</sequence>
<dbReference type="Proteomes" id="UP000186455">
    <property type="component" value="Unassembled WGS sequence"/>
</dbReference>
<evidence type="ECO:0000256" key="5">
    <source>
        <dbReference type="SAM" id="MobiDB-lite"/>
    </source>
</evidence>
<feature type="domain" description="HTH tetR-type" evidence="6">
    <location>
        <begin position="24"/>
        <end position="84"/>
    </location>
</feature>
<gene>
    <name evidence="7" type="ORF">AB852_14455</name>
</gene>
<evidence type="ECO:0000313" key="8">
    <source>
        <dbReference type="Proteomes" id="UP000186455"/>
    </source>
</evidence>
<protein>
    <recommendedName>
        <fullName evidence="6">HTH tetR-type domain-containing protein</fullName>
    </recommendedName>
</protein>
<keyword evidence="2 4" id="KW-0238">DNA-binding</keyword>
<feature type="region of interest" description="Disordered" evidence="5">
    <location>
        <begin position="1"/>
        <end position="26"/>
    </location>
</feature>
<name>A0A1Q4V8U3_9ACTN</name>
<comment type="caution">
    <text evidence="7">The sequence shown here is derived from an EMBL/GenBank/DDBJ whole genome shotgun (WGS) entry which is preliminary data.</text>
</comment>
<dbReference type="Pfam" id="PF00440">
    <property type="entry name" value="TetR_N"/>
    <property type="match status" value="1"/>
</dbReference>
<dbReference type="SUPFAM" id="SSF46689">
    <property type="entry name" value="Homeodomain-like"/>
    <property type="match status" value="1"/>
</dbReference>
<dbReference type="PANTHER" id="PTHR30055">
    <property type="entry name" value="HTH-TYPE TRANSCRIPTIONAL REGULATOR RUTR"/>
    <property type="match status" value="1"/>
</dbReference>
<dbReference type="InterPro" id="IPR009057">
    <property type="entry name" value="Homeodomain-like_sf"/>
</dbReference>
<dbReference type="SUPFAM" id="SSF48498">
    <property type="entry name" value="Tetracyclin repressor-like, C-terminal domain"/>
    <property type="match status" value="1"/>
</dbReference>
<dbReference type="AlphaFoldDB" id="A0A1Q4V8U3"/>